<sequence length="95" mass="11280">MLICGSKRAYAFSEIKEFEKSFQIINDLIPIIETDNKLLTDLYDSKGDIYYKRGDLKKATEFYQKALDICESEYCFIDKTREKLKECRSRLNNQM</sequence>
<organism evidence="3">
    <name type="scientific">marine sediment metagenome</name>
    <dbReference type="NCBI Taxonomy" id="412755"/>
    <lineage>
        <taxon>unclassified sequences</taxon>
        <taxon>metagenomes</taxon>
        <taxon>ecological metagenomes</taxon>
    </lineage>
</organism>
<comment type="caution">
    <text evidence="3">The sequence shown here is derived from an EMBL/GenBank/DDBJ whole genome shotgun (WGS) entry which is preliminary data.</text>
</comment>
<evidence type="ECO:0000256" key="2">
    <source>
        <dbReference type="ARBA" id="ARBA00022803"/>
    </source>
</evidence>
<keyword evidence="2" id="KW-0802">TPR repeat</keyword>
<evidence type="ECO:0000313" key="3">
    <source>
        <dbReference type="EMBL" id="GAH69974.1"/>
    </source>
</evidence>
<dbReference type="PROSITE" id="PS50005">
    <property type="entry name" value="TPR"/>
    <property type="match status" value="1"/>
</dbReference>
<dbReference type="InterPro" id="IPR011990">
    <property type="entry name" value="TPR-like_helical_dom_sf"/>
</dbReference>
<dbReference type="InterPro" id="IPR019734">
    <property type="entry name" value="TPR_rpt"/>
</dbReference>
<keyword evidence="1" id="KW-0677">Repeat</keyword>
<gene>
    <name evidence="3" type="ORF">S03H2_41435</name>
</gene>
<dbReference type="Gene3D" id="1.25.40.10">
    <property type="entry name" value="Tetratricopeptide repeat domain"/>
    <property type="match status" value="1"/>
</dbReference>
<name>X1IV68_9ZZZZ</name>
<dbReference type="SMART" id="SM00028">
    <property type="entry name" value="TPR"/>
    <property type="match status" value="1"/>
</dbReference>
<reference evidence="3" key="1">
    <citation type="journal article" date="2014" name="Front. Microbiol.">
        <title>High frequency of phylogenetically diverse reductive dehalogenase-homologous genes in deep subseafloor sedimentary metagenomes.</title>
        <authorList>
            <person name="Kawai M."/>
            <person name="Futagami T."/>
            <person name="Toyoda A."/>
            <person name="Takaki Y."/>
            <person name="Nishi S."/>
            <person name="Hori S."/>
            <person name="Arai W."/>
            <person name="Tsubouchi T."/>
            <person name="Morono Y."/>
            <person name="Uchiyama I."/>
            <person name="Ito T."/>
            <person name="Fujiyama A."/>
            <person name="Inagaki F."/>
            <person name="Takami H."/>
        </authorList>
    </citation>
    <scope>NUCLEOTIDE SEQUENCE</scope>
    <source>
        <strain evidence="3">Expedition CK06-06</strain>
    </source>
</reference>
<evidence type="ECO:0000256" key="1">
    <source>
        <dbReference type="ARBA" id="ARBA00022737"/>
    </source>
</evidence>
<dbReference type="InterPro" id="IPR013105">
    <property type="entry name" value="TPR_2"/>
</dbReference>
<dbReference type="Pfam" id="PF07719">
    <property type="entry name" value="TPR_2"/>
    <property type="match status" value="1"/>
</dbReference>
<dbReference type="AlphaFoldDB" id="X1IV68"/>
<dbReference type="PROSITE" id="PS50293">
    <property type="entry name" value="TPR_REGION"/>
    <property type="match status" value="1"/>
</dbReference>
<dbReference type="EMBL" id="BARU01025741">
    <property type="protein sequence ID" value="GAH69974.1"/>
    <property type="molecule type" value="Genomic_DNA"/>
</dbReference>
<dbReference type="SUPFAM" id="SSF48452">
    <property type="entry name" value="TPR-like"/>
    <property type="match status" value="1"/>
</dbReference>
<proteinExistence type="predicted"/>
<accession>X1IV68</accession>
<protein>
    <submittedName>
        <fullName evidence="3">Uncharacterized protein</fullName>
    </submittedName>
</protein>